<accession>A0AC35U6U5</accession>
<evidence type="ECO:0000313" key="2">
    <source>
        <dbReference type="WBParaSite" id="RSKR_0000801800.1"/>
    </source>
</evidence>
<dbReference type="Proteomes" id="UP000095286">
    <property type="component" value="Unplaced"/>
</dbReference>
<sequence>MDLNKQWWVSGMRYELMKPFYELKVQPTLPEDSGNYRCRLEADPLFAQDIMSHVTPLIVMVKPPSPSKPQITSYSERNVTLTWTHTIAKAHLPILKYSILISQLEADNIEVILTRNNISTITINNLKPYTRYAFSVRAENAAGHSNFGQEIVFRTMGEAPKIAPKIVSIVNGSDRCVDVKWENQNKSNLEVSGYRIMVHRLGSGDMREWYFKTTSNSLCSLGYHQDYRLSIEADNGFGYSPSVTQIFKTDIGVPTSPPQITSILSSTSTSVAFAWKEPKEPNGPINYFYVYYYPIKNPSQITKLQLKFNHEDHAKGYVHNITKLSSNTAYKIEMTAQTEKDEKYGESIASGMFEKYCKSLQANDNALYTEQFEELSKESEKMEVEGTSNSCEDFQQKNRYLNIGAYEGTRIKLSGNNTSDYINANYIDSCENKKAYIATQAPLPNTFGDFWSMIWQEKCNAIVCITKMVEKGRRKCDQYWPSDKKIPEVINGFTLTLTSEISNAYFVHRIITLKSSKCMLPERTVHHVQFTAWPDHGVPDNVFPLLSFMNYVTALESNGPLIVHCSAGVGRSGSYILIDSIRKHLSKSDYVKIQAHLRHMRKQRGKLVQTLEQYIFCHEVIKQLIKNGNTRMPTKQIMNYVQYLVESKDQGRSGIQAQYEDVCKLFIMAEAIFDEEEHEFYLSPKHAEYPANEGGASRHLMVNSSQDRIVIKIKCSNNAVYRISPVYTALEPGEAQRLQIVRDPGESRIDKMVVQYMFSKVKSPHEAFLSANPEIIKRMMIVLIAHNKHPQFSQPRIAPPGVMVNSGTSQSNVFGVQMNSRAGANSYMAGGNAPKGIYRQGTKKNIKSSKRL</sequence>
<name>A0AC35U6U5_9BILA</name>
<dbReference type="WBParaSite" id="RSKR_0000801800.1">
    <property type="protein sequence ID" value="RSKR_0000801800.1"/>
    <property type="gene ID" value="RSKR_0000801800"/>
</dbReference>
<reference evidence="2" key="1">
    <citation type="submission" date="2016-11" db="UniProtKB">
        <authorList>
            <consortium name="WormBaseParasite"/>
        </authorList>
    </citation>
    <scope>IDENTIFICATION</scope>
    <source>
        <strain evidence="2">KR3021</strain>
    </source>
</reference>
<organism evidence="1 2">
    <name type="scientific">Rhabditophanes sp. KR3021</name>
    <dbReference type="NCBI Taxonomy" id="114890"/>
    <lineage>
        <taxon>Eukaryota</taxon>
        <taxon>Metazoa</taxon>
        <taxon>Ecdysozoa</taxon>
        <taxon>Nematoda</taxon>
        <taxon>Chromadorea</taxon>
        <taxon>Rhabditida</taxon>
        <taxon>Tylenchina</taxon>
        <taxon>Panagrolaimomorpha</taxon>
        <taxon>Strongyloidoidea</taxon>
        <taxon>Alloionematidae</taxon>
        <taxon>Rhabditophanes</taxon>
    </lineage>
</organism>
<evidence type="ECO:0000313" key="1">
    <source>
        <dbReference type="Proteomes" id="UP000095286"/>
    </source>
</evidence>
<proteinExistence type="predicted"/>
<protein>
    <submittedName>
        <fullName evidence="2">Protein-tyrosine-phosphatase</fullName>
    </submittedName>
</protein>